<evidence type="ECO:0000256" key="1">
    <source>
        <dbReference type="SAM" id="Phobius"/>
    </source>
</evidence>
<keyword evidence="1" id="KW-1133">Transmembrane helix</keyword>
<dbReference type="EMBL" id="BAABHM010000013">
    <property type="protein sequence ID" value="GAA4708051.1"/>
    <property type="molecule type" value="Genomic_DNA"/>
</dbReference>
<sequence>MTGPGRRDDRGSITLEMIVALPALLGLFFICVQAGLVHHARQVVIAAANQGAFAAAAEYGTGTDGTAAATSFLDQVGDDALTEWSVSATRNATTVQVQITAQAYSILPGFEPEVSAVASAPAETLTRSVTP</sequence>
<comment type="caution">
    <text evidence="3">The sequence shown here is derived from an EMBL/GenBank/DDBJ whole genome shotgun (WGS) entry which is preliminary data.</text>
</comment>
<keyword evidence="1" id="KW-0472">Membrane</keyword>
<feature type="domain" description="TadE-like" evidence="2">
    <location>
        <begin position="11"/>
        <end position="52"/>
    </location>
</feature>
<evidence type="ECO:0000313" key="3">
    <source>
        <dbReference type="EMBL" id="GAA4708051.1"/>
    </source>
</evidence>
<evidence type="ECO:0000259" key="2">
    <source>
        <dbReference type="Pfam" id="PF07811"/>
    </source>
</evidence>
<dbReference type="Pfam" id="PF07811">
    <property type="entry name" value="TadE"/>
    <property type="match status" value="1"/>
</dbReference>
<evidence type="ECO:0000313" key="4">
    <source>
        <dbReference type="Proteomes" id="UP001500843"/>
    </source>
</evidence>
<reference evidence="4" key="1">
    <citation type="journal article" date="2019" name="Int. J. Syst. Evol. Microbiol.">
        <title>The Global Catalogue of Microorganisms (GCM) 10K type strain sequencing project: providing services to taxonomists for standard genome sequencing and annotation.</title>
        <authorList>
            <consortium name="The Broad Institute Genomics Platform"/>
            <consortium name="The Broad Institute Genome Sequencing Center for Infectious Disease"/>
            <person name="Wu L."/>
            <person name="Ma J."/>
        </authorList>
    </citation>
    <scope>NUCLEOTIDE SEQUENCE [LARGE SCALE GENOMIC DNA]</scope>
    <source>
        <strain evidence="4">JCM 17975</strain>
    </source>
</reference>
<name>A0ABP8XH85_9MICO</name>
<dbReference type="RefSeq" id="WP_253873296.1">
    <property type="nucleotide sequence ID" value="NZ_BAABHM010000013.1"/>
</dbReference>
<keyword evidence="4" id="KW-1185">Reference proteome</keyword>
<dbReference type="InterPro" id="IPR012495">
    <property type="entry name" value="TadE-like_dom"/>
</dbReference>
<accession>A0ABP8XH85</accession>
<protein>
    <recommendedName>
        <fullName evidence="2">TadE-like domain-containing protein</fullName>
    </recommendedName>
</protein>
<dbReference type="Proteomes" id="UP001500843">
    <property type="component" value="Unassembled WGS sequence"/>
</dbReference>
<proteinExistence type="predicted"/>
<gene>
    <name evidence="3" type="ORF">GCM10023198_33260</name>
</gene>
<keyword evidence="1" id="KW-0812">Transmembrane</keyword>
<feature type="transmembrane region" description="Helical" evidence="1">
    <location>
        <begin position="12"/>
        <end position="32"/>
    </location>
</feature>
<organism evidence="3 4">
    <name type="scientific">Promicromonospora umidemergens</name>
    <dbReference type="NCBI Taxonomy" id="629679"/>
    <lineage>
        <taxon>Bacteria</taxon>
        <taxon>Bacillati</taxon>
        <taxon>Actinomycetota</taxon>
        <taxon>Actinomycetes</taxon>
        <taxon>Micrococcales</taxon>
        <taxon>Promicromonosporaceae</taxon>
        <taxon>Promicromonospora</taxon>
    </lineage>
</organism>